<comment type="caution">
    <text evidence="2">The sequence shown here is derived from an EMBL/GenBank/DDBJ whole genome shotgun (WGS) entry which is preliminary data.</text>
</comment>
<evidence type="ECO:0000313" key="3">
    <source>
        <dbReference type="Proteomes" id="UP000273158"/>
    </source>
</evidence>
<dbReference type="Proteomes" id="UP000273158">
    <property type="component" value="Unassembled WGS sequence"/>
</dbReference>
<feature type="region of interest" description="Disordered" evidence="1">
    <location>
        <begin position="26"/>
        <end position="48"/>
    </location>
</feature>
<dbReference type="AlphaFoldDB" id="A0A498BWR0"/>
<dbReference type="EMBL" id="RCDB01000003">
    <property type="protein sequence ID" value="RLK47439.1"/>
    <property type="molecule type" value="Genomic_DNA"/>
</dbReference>
<name>A0A498BWR0_9MICO</name>
<sequence length="48" mass="5298">MQVLRAIGRALFRAVAFIGAVGKPPEQMNGDLVFPPTATRSRPEDYRP</sequence>
<keyword evidence="3" id="KW-1185">Reference proteome</keyword>
<protein>
    <submittedName>
        <fullName evidence="2">Uncharacterized protein</fullName>
    </submittedName>
</protein>
<gene>
    <name evidence="2" type="ORF">C7474_2021</name>
</gene>
<evidence type="ECO:0000256" key="1">
    <source>
        <dbReference type="SAM" id="MobiDB-lite"/>
    </source>
</evidence>
<organism evidence="2 3">
    <name type="scientific">Microbacterium telephonicum</name>
    <dbReference type="NCBI Taxonomy" id="1714841"/>
    <lineage>
        <taxon>Bacteria</taxon>
        <taxon>Bacillati</taxon>
        <taxon>Actinomycetota</taxon>
        <taxon>Actinomycetes</taxon>
        <taxon>Micrococcales</taxon>
        <taxon>Microbacteriaceae</taxon>
        <taxon>Microbacterium</taxon>
    </lineage>
</organism>
<accession>A0A498BWR0</accession>
<proteinExistence type="predicted"/>
<reference evidence="2 3" key="1">
    <citation type="journal article" date="2015" name="Stand. Genomic Sci.">
        <title>Genomic Encyclopedia of Bacterial and Archaeal Type Strains, Phase III: the genomes of soil and plant-associated and newly described type strains.</title>
        <authorList>
            <person name="Whitman W.B."/>
            <person name="Woyke T."/>
            <person name="Klenk H.P."/>
            <person name="Zhou Y."/>
            <person name="Lilburn T.G."/>
            <person name="Beck B.J."/>
            <person name="De Vos P."/>
            <person name="Vandamme P."/>
            <person name="Eisen J.A."/>
            <person name="Garrity G."/>
            <person name="Hugenholtz P."/>
            <person name="Kyrpides N.C."/>
        </authorList>
    </citation>
    <scope>NUCLEOTIDE SEQUENCE [LARGE SCALE GENOMIC DNA]</scope>
    <source>
        <strain evidence="2 3">S2T63</strain>
    </source>
</reference>
<evidence type="ECO:0000313" key="2">
    <source>
        <dbReference type="EMBL" id="RLK47439.1"/>
    </source>
</evidence>